<keyword evidence="6" id="KW-0472">Membrane</keyword>
<evidence type="ECO:0000256" key="4">
    <source>
        <dbReference type="ARBA" id="ARBA00022692"/>
    </source>
</evidence>
<evidence type="ECO:0000313" key="8">
    <source>
        <dbReference type="Proteomes" id="UP000487649"/>
    </source>
</evidence>
<dbReference type="PANTHER" id="PTHR30106">
    <property type="entry name" value="INNER MEMBRANE PROTEIN YEIH-RELATED"/>
    <property type="match status" value="1"/>
</dbReference>
<comment type="subcellular location">
    <subcellularLocation>
        <location evidence="1">Cell membrane</location>
        <topology evidence="1">Multi-pass membrane protein</topology>
    </subcellularLocation>
</comment>
<proteinExistence type="inferred from homology"/>
<evidence type="ECO:0000256" key="5">
    <source>
        <dbReference type="ARBA" id="ARBA00022989"/>
    </source>
</evidence>
<dbReference type="Pfam" id="PF03601">
    <property type="entry name" value="Cons_hypoth698"/>
    <property type="match status" value="1"/>
</dbReference>
<organism evidence="7 8">
    <name type="scientific">Turicibacter sanguinis</name>
    <dbReference type="NCBI Taxonomy" id="154288"/>
    <lineage>
        <taxon>Bacteria</taxon>
        <taxon>Bacillati</taxon>
        <taxon>Bacillota</taxon>
        <taxon>Erysipelotrichia</taxon>
        <taxon>Erysipelotrichales</taxon>
        <taxon>Turicibacteraceae</taxon>
        <taxon>Turicibacter</taxon>
    </lineage>
</organism>
<dbReference type="InterPro" id="IPR018383">
    <property type="entry name" value="UPF0324_pro"/>
</dbReference>
<dbReference type="EMBL" id="WMQE01000037">
    <property type="protein sequence ID" value="MTK22382.1"/>
    <property type="molecule type" value="Genomic_DNA"/>
</dbReference>
<keyword evidence="4" id="KW-0812">Transmembrane</keyword>
<keyword evidence="5" id="KW-1133">Transmembrane helix</keyword>
<dbReference type="OrthoDB" id="9811391at2"/>
<dbReference type="Proteomes" id="UP000487649">
    <property type="component" value="Unassembled WGS sequence"/>
</dbReference>
<evidence type="ECO:0000256" key="2">
    <source>
        <dbReference type="ARBA" id="ARBA00007977"/>
    </source>
</evidence>
<keyword evidence="3" id="KW-1003">Cell membrane</keyword>
<dbReference type="PANTHER" id="PTHR30106:SF2">
    <property type="entry name" value="UPF0324 INNER MEMBRANE PROTEIN YEIH"/>
    <property type="match status" value="1"/>
</dbReference>
<evidence type="ECO:0000256" key="6">
    <source>
        <dbReference type="ARBA" id="ARBA00023136"/>
    </source>
</evidence>
<dbReference type="GO" id="GO:0005886">
    <property type="term" value="C:plasma membrane"/>
    <property type="evidence" value="ECO:0007669"/>
    <property type="project" value="UniProtKB-SubCell"/>
</dbReference>
<comment type="caution">
    <text evidence="7">The sequence shown here is derived from an EMBL/GenBank/DDBJ whole genome shotgun (WGS) entry which is preliminary data.</text>
</comment>
<reference evidence="7 8" key="1">
    <citation type="journal article" date="2019" name="Nat. Med.">
        <title>A library of human gut bacterial isolates paired with longitudinal multiomics data enables mechanistic microbiome research.</title>
        <authorList>
            <person name="Poyet M."/>
            <person name="Groussin M."/>
            <person name="Gibbons S.M."/>
            <person name="Avila-Pacheco J."/>
            <person name="Jiang X."/>
            <person name="Kearney S.M."/>
            <person name="Perrotta A.R."/>
            <person name="Berdy B."/>
            <person name="Zhao S."/>
            <person name="Lieberman T.D."/>
            <person name="Swanson P.K."/>
            <person name="Smith M."/>
            <person name="Roesemann S."/>
            <person name="Alexander J.E."/>
            <person name="Rich S.A."/>
            <person name="Livny J."/>
            <person name="Vlamakis H."/>
            <person name="Clish C."/>
            <person name="Bullock K."/>
            <person name="Deik A."/>
            <person name="Scott J."/>
            <person name="Pierce K.A."/>
            <person name="Xavier R.J."/>
            <person name="Alm E.J."/>
        </authorList>
    </citation>
    <scope>NUCLEOTIDE SEQUENCE [LARGE SCALE GENOMIC DNA]</scope>
    <source>
        <strain evidence="7 8">BIOML-A198</strain>
    </source>
</reference>
<dbReference type="GeneID" id="60059168"/>
<gene>
    <name evidence="7" type="ORF">GMA92_13265</name>
</gene>
<protein>
    <submittedName>
        <fullName evidence="7">Sulfate exporter family transporter</fullName>
    </submittedName>
</protein>
<sequence>MKTRNFMQQKFVNVKELLPGLIVCIIIGLISKYVGTFVPALGGATIAILLGLLLGNTVLTHKSFYKGVRFSESNLLSYSIVLLGGTLSYKVILQLGVSGVSFIVLQMILTIIFCILVGKKLGFSEDFRLLMAAGNAVCGSSAIGATAPVIKANDVDKSITITLVNLTGTILMMILPFLTSILYGNETIKSSALIGGTLQSVGQVVGSGSMVNHDVLQYATIFKIVRIIFLVFVILSFAKLKKDEENHEAELHHQQPKAKIKIPWYVIGFFIMCFLFSVGIINENISHGFKQISNYLEIFALAGIGMSVKFKDLMKAGVKSGIYCLLIGIAQIMIAVVLIGILL</sequence>
<dbReference type="AlphaFoldDB" id="A0A173T734"/>
<comment type="similarity">
    <text evidence="2">Belongs to the UPF0324 family.</text>
</comment>
<evidence type="ECO:0000313" key="7">
    <source>
        <dbReference type="EMBL" id="MTK22382.1"/>
    </source>
</evidence>
<dbReference type="RefSeq" id="WP_006785351.1">
    <property type="nucleotide sequence ID" value="NZ_CABJBH010000001.1"/>
</dbReference>
<evidence type="ECO:0000256" key="3">
    <source>
        <dbReference type="ARBA" id="ARBA00022475"/>
    </source>
</evidence>
<name>A0A173T734_9FIRM</name>
<accession>A0A173T734</accession>
<evidence type="ECO:0000256" key="1">
    <source>
        <dbReference type="ARBA" id="ARBA00004651"/>
    </source>
</evidence>